<proteinExistence type="inferred from homology"/>
<feature type="domain" description="PARG catalytic Macro" evidence="4">
    <location>
        <begin position="468"/>
        <end position="659"/>
    </location>
</feature>
<dbReference type="GO" id="GO:0009225">
    <property type="term" value="P:nucleotide-sugar metabolic process"/>
    <property type="evidence" value="ECO:0007669"/>
    <property type="project" value="TreeGrafter"/>
</dbReference>
<name>A0A8S1DXU4_9INSE</name>
<evidence type="ECO:0000256" key="2">
    <source>
        <dbReference type="ARBA" id="ARBA00012255"/>
    </source>
</evidence>
<dbReference type="GO" id="GO:0005737">
    <property type="term" value="C:cytoplasm"/>
    <property type="evidence" value="ECO:0007669"/>
    <property type="project" value="TreeGrafter"/>
</dbReference>
<dbReference type="GO" id="GO:0005634">
    <property type="term" value="C:nucleus"/>
    <property type="evidence" value="ECO:0007669"/>
    <property type="project" value="TreeGrafter"/>
</dbReference>
<dbReference type="EMBL" id="CADEPI010000553">
    <property type="protein sequence ID" value="CAB3387237.1"/>
    <property type="molecule type" value="Genomic_DNA"/>
</dbReference>
<evidence type="ECO:0000256" key="1">
    <source>
        <dbReference type="ARBA" id="ARBA00009545"/>
    </source>
</evidence>
<dbReference type="AlphaFoldDB" id="A0A8S1DXU4"/>
<evidence type="ECO:0000313" key="6">
    <source>
        <dbReference type="EMBL" id="CAB3387237.1"/>
    </source>
</evidence>
<comment type="caution">
    <text evidence="6">The sequence shown here is derived from an EMBL/GenBank/DDBJ whole genome shotgun (WGS) entry which is preliminary data.</text>
</comment>
<comment type="similarity">
    <text evidence="1">Belongs to the poly(ADP-ribose) glycohydrolase family.</text>
</comment>
<dbReference type="GO" id="GO:0005975">
    <property type="term" value="P:carbohydrate metabolic process"/>
    <property type="evidence" value="ECO:0007669"/>
    <property type="project" value="InterPro"/>
</dbReference>
<sequence length="712" mass="79913">MNSAKKEKIKCLQNYFKYGYKNYNEQCMKNFDLEYEKNMLQVITDWTRCIEKINPTVYIDYTYRVDIRCTEPRIVFLNKLSEASANGSLAEEIMFIVCPELIVSRFLIAIVGSDELLSFKGVHVHSAYEGTAESFKCIGVPSYISIVSTFQAILIAASDFSNDELSQYSKDSVEEELNKAMVAYSACKWDIVVSGNWGGANLKGDPVLKAKIQVIAATEAKRQVHYYTLKEPGLADKLNSPLKKPVKKSTTGKEYDALIKWCNKQKMKKEKQMTSGNRACNFSVPEQQNYRALKVSIGKCFQSGFGSSLQVANFIRYTSLCANDGDDGLNNLDLLVEVLDNMRGSCFLLTKILPAMQDIVKYSGTVLDKFSLSSDDRSTATLTRLEILSLLSCSFFCCFPKSSYDKGRLLNFSQLYQKECGSYHNNIVKMEKIKCLLHYFEFAVSHFYDAIMFGVVTFKRRFVRKPLDWANSSMNICNLKVIDAKKAPDDTRTRVDFAHSNIGGGVLSNGSLQEEILFITCPELIASRFFSSKMENNEAIIIDGVYQYSQYQGYADSFTCAGACPAVGNMSNTLEVAAMDAINFSNNELMQYSRRAVDRELTKAYAAFSAVSGRVIASGNWGGGCFKGDPVLKAKIQMIAASEAGKEVQYVTFQTTGLANKIKYQVNHENCSYTVAKEYEELMRWCSRKSSRIALKMSSHTTTTSFKLTHNA</sequence>
<protein>
    <recommendedName>
        <fullName evidence="2">poly(ADP-ribose) glycohydrolase</fullName>
        <ecNumber evidence="2">3.2.1.143</ecNumber>
    </recommendedName>
</protein>
<keyword evidence="7" id="KW-1185">Reference proteome</keyword>
<dbReference type="GO" id="GO:0006282">
    <property type="term" value="P:regulation of DNA repair"/>
    <property type="evidence" value="ECO:0007669"/>
    <property type="project" value="InterPro"/>
</dbReference>
<dbReference type="PANTHER" id="PTHR12837:SF0">
    <property type="entry name" value="POLY(ADP-RIBOSE) GLYCOHYDROLASE"/>
    <property type="match status" value="1"/>
</dbReference>
<feature type="domain" description="PARG helical" evidence="5">
    <location>
        <begin position="348"/>
        <end position="460"/>
    </location>
</feature>
<evidence type="ECO:0000259" key="5">
    <source>
        <dbReference type="Pfam" id="PF20811"/>
    </source>
</evidence>
<dbReference type="Proteomes" id="UP000494165">
    <property type="component" value="Unassembled WGS sequence"/>
</dbReference>
<organism evidence="6 7">
    <name type="scientific">Cloeon dipterum</name>
    <dbReference type="NCBI Taxonomy" id="197152"/>
    <lineage>
        <taxon>Eukaryota</taxon>
        <taxon>Metazoa</taxon>
        <taxon>Ecdysozoa</taxon>
        <taxon>Arthropoda</taxon>
        <taxon>Hexapoda</taxon>
        <taxon>Insecta</taxon>
        <taxon>Pterygota</taxon>
        <taxon>Palaeoptera</taxon>
        <taxon>Ephemeroptera</taxon>
        <taxon>Pisciforma</taxon>
        <taxon>Baetidae</taxon>
        <taxon>Cloeon</taxon>
    </lineage>
</organism>
<dbReference type="Pfam" id="PF05028">
    <property type="entry name" value="PARG_cat_C"/>
    <property type="match status" value="2"/>
</dbReference>
<dbReference type="InterPro" id="IPR007724">
    <property type="entry name" value="Poly_GlycHdrlase"/>
</dbReference>
<dbReference type="OrthoDB" id="1937899at2759"/>
<gene>
    <name evidence="6" type="ORF">CLODIP_2_CD16061</name>
</gene>
<keyword evidence="3" id="KW-0378">Hydrolase</keyword>
<dbReference type="EC" id="3.2.1.143" evidence="2"/>
<evidence type="ECO:0000256" key="3">
    <source>
        <dbReference type="ARBA" id="ARBA00022801"/>
    </source>
</evidence>
<dbReference type="PANTHER" id="PTHR12837">
    <property type="entry name" value="POLY ADP-RIBOSE GLYCOHYDROLASE"/>
    <property type="match status" value="1"/>
</dbReference>
<dbReference type="GO" id="GO:0004649">
    <property type="term" value="F:poly(ADP-ribose) glycohydrolase activity"/>
    <property type="evidence" value="ECO:0007669"/>
    <property type="project" value="UniProtKB-EC"/>
</dbReference>
<dbReference type="Pfam" id="PF20811">
    <property type="entry name" value="PARG_cat_N"/>
    <property type="match status" value="1"/>
</dbReference>
<dbReference type="GO" id="GO:1990966">
    <property type="term" value="P:ATP generation from poly-ADP-D-ribose"/>
    <property type="evidence" value="ECO:0007669"/>
    <property type="project" value="TreeGrafter"/>
</dbReference>
<feature type="domain" description="PARG catalytic Macro" evidence="4">
    <location>
        <begin position="83"/>
        <end position="233"/>
    </location>
</feature>
<evidence type="ECO:0000313" key="7">
    <source>
        <dbReference type="Proteomes" id="UP000494165"/>
    </source>
</evidence>
<evidence type="ECO:0000259" key="4">
    <source>
        <dbReference type="Pfam" id="PF05028"/>
    </source>
</evidence>
<dbReference type="InterPro" id="IPR048362">
    <property type="entry name" value="PARG_helical"/>
</dbReference>
<reference evidence="6 7" key="1">
    <citation type="submission" date="2020-04" db="EMBL/GenBank/DDBJ databases">
        <authorList>
            <person name="Alioto T."/>
            <person name="Alioto T."/>
            <person name="Gomez Garrido J."/>
        </authorList>
    </citation>
    <scope>NUCLEOTIDE SEQUENCE [LARGE SCALE GENOMIC DNA]</scope>
</reference>
<accession>A0A8S1DXU4</accession>
<dbReference type="InterPro" id="IPR046372">
    <property type="entry name" value="PARG_cat_C"/>
</dbReference>